<dbReference type="Proteomes" id="UP000679691">
    <property type="component" value="Unassembled WGS sequence"/>
</dbReference>
<dbReference type="PANTHER" id="PTHR22807">
    <property type="entry name" value="NOP2 YEAST -RELATED NOL1/NOP2/FMU SUN DOMAIN-CONTAINING"/>
    <property type="match status" value="1"/>
</dbReference>
<dbReference type="PROSITE" id="PS51686">
    <property type="entry name" value="SAM_MT_RSMB_NOP"/>
    <property type="match status" value="1"/>
</dbReference>
<feature type="domain" description="SAM-dependent MTase RsmB/NOP-type" evidence="6">
    <location>
        <begin position="124"/>
        <end position="391"/>
    </location>
</feature>
<feature type="active site" description="Nucleophile" evidence="5">
    <location>
        <position position="345"/>
    </location>
</feature>
<dbReference type="InterPro" id="IPR049560">
    <property type="entry name" value="MeTrfase_RsmB-F_NOP2_cat"/>
</dbReference>
<dbReference type="EMBL" id="JAGKSB010000012">
    <property type="protein sequence ID" value="MBP3943963.1"/>
    <property type="molecule type" value="Genomic_DNA"/>
</dbReference>
<keyword evidence="3 5" id="KW-0949">S-adenosyl-L-methionine</keyword>
<dbReference type="GO" id="GO:0003723">
    <property type="term" value="F:RNA binding"/>
    <property type="evidence" value="ECO:0007669"/>
    <property type="project" value="UniProtKB-UniRule"/>
</dbReference>
<dbReference type="InterPro" id="IPR023267">
    <property type="entry name" value="RCMT"/>
</dbReference>
<evidence type="ECO:0000313" key="7">
    <source>
        <dbReference type="EMBL" id="MBP3943963.1"/>
    </source>
</evidence>
<keyword evidence="4 5" id="KW-0694">RNA-binding</keyword>
<evidence type="ECO:0000256" key="4">
    <source>
        <dbReference type="ARBA" id="ARBA00022884"/>
    </source>
</evidence>
<evidence type="ECO:0000256" key="1">
    <source>
        <dbReference type="ARBA" id="ARBA00022603"/>
    </source>
</evidence>
<feature type="binding site" evidence="5">
    <location>
        <position position="272"/>
    </location>
    <ligand>
        <name>S-adenosyl-L-methionine</name>
        <dbReference type="ChEBI" id="CHEBI:59789"/>
    </ligand>
</feature>
<dbReference type="GO" id="GO:0001510">
    <property type="term" value="P:RNA methylation"/>
    <property type="evidence" value="ECO:0007669"/>
    <property type="project" value="InterPro"/>
</dbReference>
<gene>
    <name evidence="7" type="ORF">J5U18_10380</name>
</gene>
<evidence type="ECO:0000256" key="3">
    <source>
        <dbReference type="ARBA" id="ARBA00022691"/>
    </source>
</evidence>
<comment type="similarity">
    <text evidence="5">Belongs to the class I-like SAM-binding methyltransferase superfamily. RsmB/NOP family.</text>
</comment>
<dbReference type="SUPFAM" id="SSF53335">
    <property type="entry name" value="S-adenosyl-L-methionine-dependent methyltransferases"/>
    <property type="match status" value="1"/>
</dbReference>
<keyword evidence="1 5" id="KW-0489">Methyltransferase</keyword>
<keyword evidence="8" id="KW-1185">Reference proteome</keyword>
<keyword evidence="2 5" id="KW-0808">Transferase</keyword>
<dbReference type="PANTHER" id="PTHR22807:SF53">
    <property type="entry name" value="RIBOSOMAL RNA SMALL SUBUNIT METHYLTRANSFERASE B-RELATED"/>
    <property type="match status" value="1"/>
</dbReference>
<feature type="binding site" evidence="5">
    <location>
        <position position="245"/>
    </location>
    <ligand>
        <name>S-adenosyl-L-methionine</name>
        <dbReference type="ChEBI" id="CHEBI:59789"/>
    </ligand>
</feature>
<evidence type="ECO:0000313" key="8">
    <source>
        <dbReference type="Proteomes" id="UP000679691"/>
    </source>
</evidence>
<reference evidence="7" key="1">
    <citation type="submission" date="2021-03" db="EMBL/GenBank/DDBJ databases">
        <authorList>
            <person name="Lu T."/>
            <person name="Wang Q."/>
            <person name="Han X."/>
        </authorList>
    </citation>
    <scope>NUCLEOTIDE SEQUENCE</scope>
    <source>
        <strain evidence="7">WQ 2009</strain>
    </source>
</reference>
<comment type="caution">
    <text evidence="5">Lacks conserved residue(s) required for the propagation of feature annotation.</text>
</comment>
<dbReference type="GO" id="GO:0008173">
    <property type="term" value="F:RNA methyltransferase activity"/>
    <property type="evidence" value="ECO:0007669"/>
    <property type="project" value="InterPro"/>
</dbReference>
<dbReference type="InterPro" id="IPR029063">
    <property type="entry name" value="SAM-dependent_MTases_sf"/>
</dbReference>
<dbReference type="Gene3D" id="3.40.50.150">
    <property type="entry name" value="Vaccinia Virus protein VP39"/>
    <property type="match status" value="1"/>
</dbReference>
<protein>
    <submittedName>
        <fullName evidence="7">RsmB/NOP family class I SAM-dependent RNA methyltransferase</fullName>
    </submittedName>
</protein>
<dbReference type="Pfam" id="PF01189">
    <property type="entry name" value="Methyltr_RsmB-F"/>
    <property type="match status" value="1"/>
</dbReference>
<feature type="binding site" evidence="5">
    <location>
        <position position="292"/>
    </location>
    <ligand>
        <name>S-adenosyl-L-methionine</name>
        <dbReference type="ChEBI" id="CHEBI:59789"/>
    </ligand>
</feature>
<organism evidence="7 8">
    <name type="scientific">Rhinopithecimicrobium faecis</name>
    <dbReference type="NCBI Taxonomy" id="2820698"/>
    <lineage>
        <taxon>Bacteria</taxon>
        <taxon>Pseudomonadati</taxon>
        <taxon>Bacteroidota</taxon>
        <taxon>Sphingobacteriia</taxon>
        <taxon>Sphingobacteriales</taxon>
        <taxon>Sphingobacteriaceae</taxon>
        <taxon>Rhinopithecimicrobium</taxon>
    </lineage>
</organism>
<dbReference type="AlphaFoldDB" id="A0A8T4HBZ9"/>
<comment type="caution">
    <text evidence="7">The sequence shown here is derived from an EMBL/GenBank/DDBJ whole genome shotgun (WGS) entry which is preliminary data.</text>
</comment>
<evidence type="ECO:0000256" key="5">
    <source>
        <dbReference type="PROSITE-ProRule" id="PRU01023"/>
    </source>
</evidence>
<accession>A0A8T4HBZ9</accession>
<dbReference type="InterPro" id="IPR001678">
    <property type="entry name" value="MeTrfase_RsmB-F_NOP2_dom"/>
</dbReference>
<evidence type="ECO:0000259" key="6">
    <source>
        <dbReference type="PROSITE" id="PS51686"/>
    </source>
</evidence>
<sequence length="391" mass="44617">MEISEKRTHFQVRTFERILAGYAGLRVPFARYLTQFFKENKQMGSKDRRNASRLCYNYFRLGHAFDGATLVERLAMAEYLCESQSDIVYIYKPELYDTMSLPLVEKIAYLKEHADFQLSAVNIFAEEISPSIALDAYLTNQFQQPDLFIRLKKSSASRVKAYLKAEDITFHEIDAYTLAFKNGTSLQAHKPLEGLFEVQDLSSQQTISFMQASPRENWWDACAASGGKALLFLDHFPQVNLLVSDVRMSILKNLDERFANAGIRNYRKRIIDLLADTSEVLGAEQFDGVILDAPCSGSGTWGRTPEQLSIFRKEQLTEFATLQKNIVTNVAKHVKKGAPLIYITCSVFAKENEEVVAYIEEELGFTREKMSYLAGYKQQADTMFIARLIKK</sequence>
<dbReference type="PRINTS" id="PR02008">
    <property type="entry name" value="RCMTFAMILY"/>
</dbReference>
<name>A0A8T4HBZ9_9SPHI</name>
<proteinExistence type="inferred from homology"/>
<evidence type="ECO:0000256" key="2">
    <source>
        <dbReference type="ARBA" id="ARBA00022679"/>
    </source>
</evidence>